<dbReference type="GO" id="GO:0008703">
    <property type="term" value="F:5-amino-6-(5-phosphoribosylamino)uracil reductase activity"/>
    <property type="evidence" value="ECO:0007669"/>
    <property type="project" value="UniProtKB-EC"/>
</dbReference>
<evidence type="ECO:0000256" key="8">
    <source>
        <dbReference type="ARBA" id="ARBA00022833"/>
    </source>
</evidence>
<dbReference type="InterPro" id="IPR004794">
    <property type="entry name" value="Eubact_RibD"/>
</dbReference>
<keyword evidence="7 12" id="KW-0479">Metal-binding</keyword>
<feature type="domain" description="CMP/dCMP-type deaminase" evidence="16">
    <location>
        <begin position="2"/>
        <end position="120"/>
    </location>
</feature>
<dbReference type="InterPro" id="IPR024072">
    <property type="entry name" value="DHFR-like_dom_sf"/>
</dbReference>
<dbReference type="GO" id="GO:0009231">
    <property type="term" value="P:riboflavin biosynthetic process"/>
    <property type="evidence" value="ECO:0007669"/>
    <property type="project" value="UniProtKB-KW"/>
</dbReference>
<evidence type="ECO:0000313" key="17">
    <source>
        <dbReference type="EMBL" id="GLK76434.1"/>
    </source>
</evidence>
<comment type="pathway">
    <text evidence="3 12">Cofactor biosynthesis; riboflavin biosynthesis; 5-amino-6-(D-ribitylamino)uracil from GTP: step 3/4.</text>
</comment>
<dbReference type="Gene3D" id="3.40.140.10">
    <property type="entry name" value="Cytidine Deaminase, domain 2"/>
    <property type="match status" value="1"/>
</dbReference>
<gene>
    <name evidence="17" type="primary">ribD</name>
    <name evidence="17" type="ORF">GCM10008171_16880</name>
</gene>
<dbReference type="Pfam" id="PF01872">
    <property type="entry name" value="RibD_C"/>
    <property type="match status" value="1"/>
</dbReference>
<dbReference type="SUPFAM" id="SSF53927">
    <property type="entry name" value="Cytidine deaminase-like"/>
    <property type="match status" value="1"/>
</dbReference>
<dbReference type="EC" id="3.5.4.26" evidence="12"/>
<dbReference type="Gene3D" id="3.40.430.10">
    <property type="entry name" value="Dihydrofolate Reductase, subunit A"/>
    <property type="match status" value="1"/>
</dbReference>
<dbReference type="PANTHER" id="PTHR38011">
    <property type="entry name" value="DIHYDROFOLATE REDUCTASE FAMILY PROTEIN (AFU_ORTHOLOGUE AFUA_8G06820)"/>
    <property type="match status" value="1"/>
</dbReference>
<evidence type="ECO:0000256" key="14">
    <source>
        <dbReference type="PIRSR" id="PIRSR006769-2"/>
    </source>
</evidence>
<evidence type="ECO:0000256" key="5">
    <source>
        <dbReference type="ARBA" id="ARBA00007417"/>
    </source>
</evidence>
<dbReference type="PANTHER" id="PTHR38011:SF7">
    <property type="entry name" value="2,5-DIAMINO-6-RIBOSYLAMINO-4(3H)-PYRIMIDINONE 5'-PHOSPHATE REDUCTASE"/>
    <property type="match status" value="1"/>
</dbReference>
<keyword evidence="8 12" id="KW-0862">Zinc</keyword>
<dbReference type="InterPro" id="IPR050765">
    <property type="entry name" value="Riboflavin_Biosynth_HTPR"/>
</dbReference>
<comment type="function">
    <text evidence="1 12">Converts 2,5-diamino-6-(ribosylamino)-4(3h)-pyrimidinone 5'-phosphate into 5-amino-6-(ribosylamino)-2,4(1h,3h)-pyrimidinedione 5'-phosphate.</text>
</comment>
<feature type="binding site" evidence="15">
    <location>
        <position position="80"/>
    </location>
    <ligand>
        <name>Zn(2+)</name>
        <dbReference type="ChEBI" id="CHEBI:29105"/>
        <note>catalytic</note>
    </ligand>
</feature>
<proteinExistence type="inferred from homology"/>
<evidence type="ECO:0000256" key="4">
    <source>
        <dbReference type="ARBA" id="ARBA00005259"/>
    </source>
</evidence>
<evidence type="ECO:0000313" key="18">
    <source>
        <dbReference type="Proteomes" id="UP001143364"/>
    </source>
</evidence>
<protein>
    <recommendedName>
        <fullName evidence="12">Riboflavin biosynthesis protein RibD</fullName>
    </recommendedName>
    <domain>
        <recommendedName>
            <fullName evidence="12">Diaminohydroxyphosphoribosylaminopyrimidine deaminase</fullName>
            <shortName evidence="12">DRAP deaminase</shortName>
            <ecNumber evidence="12">3.5.4.26</ecNumber>
        </recommendedName>
        <alternativeName>
            <fullName evidence="12">Riboflavin-specific deaminase</fullName>
        </alternativeName>
    </domain>
    <domain>
        <recommendedName>
            <fullName evidence="12">5-amino-6-(5-phosphoribosylamino)uracil reductase</fullName>
            <ecNumber evidence="12">1.1.1.193</ecNumber>
        </recommendedName>
        <alternativeName>
            <fullName evidence="12">HTP reductase</fullName>
        </alternativeName>
    </domain>
</protein>
<dbReference type="PIRSF" id="PIRSF006769">
    <property type="entry name" value="RibD"/>
    <property type="match status" value="1"/>
</dbReference>
<reference evidence="17" key="2">
    <citation type="submission" date="2023-01" db="EMBL/GenBank/DDBJ databases">
        <authorList>
            <person name="Sun Q."/>
            <person name="Evtushenko L."/>
        </authorList>
    </citation>
    <scope>NUCLEOTIDE SEQUENCE</scope>
    <source>
        <strain evidence="17">VKM B-2555</strain>
    </source>
</reference>
<keyword evidence="10 12" id="KW-0560">Oxidoreductase</keyword>
<organism evidence="17 18">
    <name type="scientific">Methylopila jiangsuensis</name>
    <dbReference type="NCBI Taxonomy" id="586230"/>
    <lineage>
        <taxon>Bacteria</taxon>
        <taxon>Pseudomonadati</taxon>
        <taxon>Pseudomonadota</taxon>
        <taxon>Alphaproteobacteria</taxon>
        <taxon>Hyphomicrobiales</taxon>
        <taxon>Methylopilaceae</taxon>
        <taxon>Methylopila</taxon>
    </lineage>
</organism>
<evidence type="ECO:0000256" key="12">
    <source>
        <dbReference type="PIRNR" id="PIRNR006769"/>
    </source>
</evidence>
<keyword evidence="11" id="KW-0511">Multifunctional enzyme</keyword>
<dbReference type="EMBL" id="BSFK01000007">
    <property type="protein sequence ID" value="GLK76434.1"/>
    <property type="molecule type" value="Genomic_DNA"/>
</dbReference>
<dbReference type="InterPro" id="IPR002734">
    <property type="entry name" value="RibDG_C"/>
</dbReference>
<feature type="binding site" evidence="14">
    <location>
        <position position="189"/>
    </location>
    <ligand>
        <name>substrate</name>
    </ligand>
</feature>
<comment type="catalytic activity">
    <reaction evidence="12">
        <text>5-amino-6-(5-phospho-D-ribitylamino)uracil + NADP(+) = 5-amino-6-(5-phospho-D-ribosylamino)uracil + NADPH + H(+)</text>
        <dbReference type="Rhea" id="RHEA:17845"/>
        <dbReference type="ChEBI" id="CHEBI:15378"/>
        <dbReference type="ChEBI" id="CHEBI:57783"/>
        <dbReference type="ChEBI" id="CHEBI:58349"/>
        <dbReference type="ChEBI" id="CHEBI:58421"/>
        <dbReference type="ChEBI" id="CHEBI:58453"/>
        <dbReference type="EC" id="1.1.1.193"/>
    </reaction>
</comment>
<feature type="binding site" evidence="14">
    <location>
        <position position="159"/>
    </location>
    <ligand>
        <name>NADP(+)</name>
        <dbReference type="ChEBI" id="CHEBI:58349"/>
    </ligand>
</feature>
<name>A0A9W6N2X8_9HYPH</name>
<evidence type="ECO:0000256" key="9">
    <source>
        <dbReference type="ARBA" id="ARBA00022857"/>
    </source>
</evidence>
<comment type="similarity">
    <text evidence="4 12">In the N-terminal section; belongs to the cytidine and deoxycytidylate deaminase family.</text>
</comment>
<dbReference type="GO" id="GO:0008270">
    <property type="term" value="F:zinc ion binding"/>
    <property type="evidence" value="ECO:0007669"/>
    <property type="project" value="InterPro"/>
</dbReference>
<evidence type="ECO:0000256" key="11">
    <source>
        <dbReference type="ARBA" id="ARBA00023268"/>
    </source>
</evidence>
<keyword evidence="18" id="KW-1185">Reference proteome</keyword>
<feature type="binding site" evidence="14">
    <location>
        <begin position="302"/>
        <end position="308"/>
    </location>
    <ligand>
        <name>NADP(+)</name>
        <dbReference type="ChEBI" id="CHEBI:58349"/>
    </ligand>
</feature>
<comment type="cofactor">
    <cofactor evidence="12 15">
        <name>Zn(2+)</name>
        <dbReference type="ChEBI" id="CHEBI:29105"/>
    </cofactor>
    <text evidence="12 15">Binds 1 zinc ion.</text>
</comment>
<dbReference type="EC" id="1.1.1.193" evidence="12"/>
<dbReference type="CDD" id="cd01284">
    <property type="entry name" value="Riboflavin_deaminase-reductase"/>
    <property type="match status" value="1"/>
</dbReference>
<feature type="binding site" evidence="14">
    <location>
        <position position="300"/>
    </location>
    <ligand>
        <name>substrate</name>
    </ligand>
</feature>
<feature type="binding site" evidence="14">
    <location>
        <position position="209"/>
    </location>
    <ligand>
        <name>substrate</name>
    </ligand>
</feature>
<accession>A0A9W6N2X8</accession>
<dbReference type="InterPro" id="IPR016192">
    <property type="entry name" value="APOBEC/CMP_deaminase_Zn-bd"/>
</dbReference>
<dbReference type="NCBIfam" id="TIGR00326">
    <property type="entry name" value="eubact_ribD"/>
    <property type="match status" value="1"/>
</dbReference>
<reference evidence="17" key="1">
    <citation type="journal article" date="2014" name="Int. J. Syst. Evol. Microbiol.">
        <title>Complete genome sequence of Corynebacterium casei LMG S-19264T (=DSM 44701T), isolated from a smear-ripened cheese.</title>
        <authorList>
            <consortium name="US DOE Joint Genome Institute (JGI-PGF)"/>
            <person name="Walter F."/>
            <person name="Albersmeier A."/>
            <person name="Kalinowski J."/>
            <person name="Ruckert C."/>
        </authorList>
    </citation>
    <scope>NUCLEOTIDE SEQUENCE</scope>
    <source>
        <strain evidence="17">VKM B-2555</strain>
    </source>
</reference>
<feature type="binding site" evidence="14">
    <location>
        <position position="212"/>
    </location>
    <ligand>
        <name>substrate</name>
    </ligand>
</feature>
<dbReference type="GO" id="GO:0008835">
    <property type="term" value="F:diaminohydroxyphosphoribosylaminopyrimidine deaminase activity"/>
    <property type="evidence" value="ECO:0007669"/>
    <property type="project" value="UniProtKB-EC"/>
</dbReference>
<feature type="binding site" evidence="15">
    <location>
        <position position="55"/>
    </location>
    <ligand>
        <name>Zn(2+)</name>
        <dbReference type="ChEBI" id="CHEBI:29105"/>
        <note>catalytic</note>
    </ligand>
</feature>
<sequence length="368" mass="37926">MRADARWMSVAVALGRRGLGRTAPNPSVGAVLVRPGTGDGTVVGRGWTQPGGRPHAEAMALAQAGDRARGSTLYVTLEPCSHHGRTPPCVEAVIAAGVARAVVAAADPDPRVNGRGFAMLRQAGVPVTFGVGGDDARELNAGHVSRVVRGRPHVTLKLAVSSDGKAGLAGRRPVAITGELSRAYVHMLRAQSDAIMVGIGTVLADDPDLTCRLPGLADRSPSRVALDSDLKLPPASKLAASASAVPTTVISAADAPTDRERQLVARGVMVLRVARANGHVDLTETLALLGAQGVTRLFVEGGPTLAAALLRADLVDEVVLGQAPAPLGPDAIAALDALPLAAITASERFAPVDERTIGPDVWRRFTRA</sequence>
<feature type="binding site" evidence="15">
    <location>
        <position position="89"/>
    </location>
    <ligand>
        <name>Zn(2+)</name>
        <dbReference type="ChEBI" id="CHEBI:29105"/>
        <note>catalytic</note>
    </ligand>
</feature>
<feature type="binding site" evidence="14">
    <location>
        <position position="228"/>
    </location>
    <ligand>
        <name>NADP(+)</name>
        <dbReference type="ChEBI" id="CHEBI:58349"/>
    </ligand>
</feature>
<keyword evidence="9 12" id="KW-0521">NADP</keyword>
<dbReference type="InterPro" id="IPR016193">
    <property type="entry name" value="Cytidine_deaminase-like"/>
</dbReference>
<dbReference type="PROSITE" id="PS51747">
    <property type="entry name" value="CYT_DCMP_DEAMINASES_2"/>
    <property type="match status" value="1"/>
</dbReference>
<feature type="binding site" evidence="14">
    <location>
        <position position="205"/>
    </location>
    <ligand>
        <name>NADP(+)</name>
        <dbReference type="ChEBI" id="CHEBI:58349"/>
    </ligand>
</feature>
<comment type="similarity">
    <text evidence="5 12">In the C-terminal section; belongs to the HTP reductase family.</text>
</comment>
<evidence type="ECO:0000256" key="15">
    <source>
        <dbReference type="PIRSR" id="PIRSR006769-3"/>
    </source>
</evidence>
<feature type="active site" description="Proton donor" evidence="13">
    <location>
        <position position="57"/>
    </location>
</feature>
<comment type="catalytic activity">
    <reaction evidence="12">
        <text>2,5-diamino-6-hydroxy-4-(5-phosphoribosylamino)-pyrimidine + H2O + H(+) = 5-amino-6-(5-phospho-D-ribosylamino)uracil + NH4(+)</text>
        <dbReference type="Rhea" id="RHEA:21868"/>
        <dbReference type="ChEBI" id="CHEBI:15377"/>
        <dbReference type="ChEBI" id="CHEBI:15378"/>
        <dbReference type="ChEBI" id="CHEBI:28938"/>
        <dbReference type="ChEBI" id="CHEBI:58453"/>
        <dbReference type="ChEBI" id="CHEBI:58614"/>
        <dbReference type="EC" id="3.5.4.26"/>
    </reaction>
</comment>
<evidence type="ECO:0000256" key="3">
    <source>
        <dbReference type="ARBA" id="ARBA00004910"/>
    </source>
</evidence>
<dbReference type="AlphaFoldDB" id="A0A9W6N2X8"/>
<dbReference type="PROSITE" id="PS00903">
    <property type="entry name" value="CYT_DCMP_DEAMINASES_1"/>
    <property type="match status" value="1"/>
</dbReference>
<dbReference type="Pfam" id="PF00383">
    <property type="entry name" value="dCMP_cyt_deam_1"/>
    <property type="match status" value="1"/>
</dbReference>
<feature type="binding site" evidence="14">
    <location>
        <position position="201"/>
    </location>
    <ligand>
        <name>NADP(+)</name>
        <dbReference type="ChEBI" id="CHEBI:58349"/>
    </ligand>
</feature>
<keyword evidence="6 12" id="KW-0686">Riboflavin biosynthesis</keyword>
<evidence type="ECO:0000256" key="6">
    <source>
        <dbReference type="ARBA" id="ARBA00022619"/>
    </source>
</evidence>
<dbReference type="InterPro" id="IPR002125">
    <property type="entry name" value="CMP_dCMP_dom"/>
</dbReference>
<comment type="caution">
    <text evidence="17">The sequence shown here is derived from an EMBL/GenBank/DDBJ whole genome shotgun (WGS) entry which is preliminary data.</text>
</comment>
<keyword evidence="12" id="KW-0378">Hydrolase</keyword>
<evidence type="ECO:0000259" key="16">
    <source>
        <dbReference type="PROSITE" id="PS51747"/>
    </source>
</evidence>
<evidence type="ECO:0000256" key="7">
    <source>
        <dbReference type="ARBA" id="ARBA00022723"/>
    </source>
</evidence>
<dbReference type="Proteomes" id="UP001143364">
    <property type="component" value="Unassembled WGS sequence"/>
</dbReference>
<dbReference type="SUPFAM" id="SSF53597">
    <property type="entry name" value="Dihydrofolate reductase-like"/>
    <property type="match status" value="1"/>
</dbReference>
<evidence type="ECO:0000256" key="13">
    <source>
        <dbReference type="PIRSR" id="PIRSR006769-1"/>
    </source>
</evidence>
<evidence type="ECO:0000256" key="2">
    <source>
        <dbReference type="ARBA" id="ARBA00004882"/>
    </source>
</evidence>
<comment type="pathway">
    <text evidence="2 12">Cofactor biosynthesis; riboflavin biosynthesis; 5-amino-6-(D-ribitylamino)uracil from GTP: step 2/4.</text>
</comment>
<evidence type="ECO:0000256" key="1">
    <source>
        <dbReference type="ARBA" id="ARBA00002151"/>
    </source>
</evidence>
<evidence type="ECO:0000256" key="10">
    <source>
        <dbReference type="ARBA" id="ARBA00023002"/>
    </source>
</evidence>